<proteinExistence type="predicted"/>
<feature type="compositionally biased region" description="Low complexity" evidence="1">
    <location>
        <begin position="178"/>
        <end position="203"/>
    </location>
</feature>
<evidence type="ECO:0000256" key="1">
    <source>
        <dbReference type="SAM" id="MobiDB-lite"/>
    </source>
</evidence>
<feature type="compositionally biased region" description="Basic residues" evidence="1">
    <location>
        <begin position="16"/>
        <end position="47"/>
    </location>
</feature>
<evidence type="ECO:0000313" key="3">
    <source>
        <dbReference type="Proteomes" id="UP001055167"/>
    </source>
</evidence>
<comment type="caution">
    <text evidence="2">The sequence shown here is derived from an EMBL/GenBank/DDBJ whole genome shotgun (WGS) entry which is preliminary data.</text>
</comment>
<protein>
    <submittedName>
        <fullName evidence="2">Uncharacterized protein</fullName>
    </submittedName>
</protein>
<feature type="compositionally biased region" description="Basic and acidic residues" evidence="1">
    <location>
        <begin position="62"/>
        <end position="73"/>
    </location>
</feature>
<dbReference type="EMBL" id="BPQH01000023">
    <property type="protein sequence ID" value="GJD52889.1"/>
    <property type="molecule type" value="Genomic_DNA"/>
</dbReference>
<dbReference type="Proteomes" id="UP001055167">
    <property type="component" value="Unassembled WGS sequence"/>
</dbReference>
<accession>A0ABQ4R6P3</accession>
<feature type="region of interest" description="Disordered" evidence="1">
    <location>
        <begin position="1"/>
        <end position="100"/>
    </location>
</feature>
<organism evidence="2 3">
    <name type="scientific">Methylobacterium crusticola</name>
    <dbReference type="NCBI Taxonomy" id="1697972"/>
    <lineage>
        <taxon>Bacteria</taxon>
        <taxon>Pseudomonadati</taxon>
        <taxon>Pseudomonadota</taxon>
        <taxon>Alphaproteobacteria</taxon>
        <taxon>Hyphomicrobiales</taxon>
        <taxon>Methylobacteriaceae</taxon>
        <taxon>Methylobacterium</taxon>
    </lineage>
</organism>
<reference evidence="2" key="1">
    <citation type="journal article" date="2021" name="Front. Microbiol.">
        <title>Comprehensive Comparative Genomics and Phenotyping of Methylobacterium Species.</title>
        <authorList>
            <person name="Alessa O."/>
            <person name="Ogura Y."/>
            <person name="Fujitani Y."/>
            <person name="Takami H."/>
            <person name="Hayashi T."/>
            <person name="Sahin N."/>
            <person name="Tani A."/>
        </authorList>
    </citation>
    <scope>NUCLEOTIDE SEQUENCE</scope>
    <source>
        <strain evidence="2">KCTC 52305</strain>
    </source>
</reference>
<name>A0ABQ4R6P3_9HYPH</name>
<gene>
    <name evidence="2" type="ORF">OPKNFCMD_5656</name>
</gene>
<feature type="region of interest" description="Disordered" evidence="1">
    <location>
        <begin position="115"/>
        <end position="248"/>
    </location>
</feature>
<evidence type="ECO:0000313" key="2">
    <source>
        <dbReference type="EMBL" id="GJD52889.1"/>
    </source>
</evidence>
<sequence length="248" mass="26045">MAVSPGSTAASAPPGRRGRGHRRAGRRPPRRRGRGRFRGPGRRRAARTRPDRPEPWPASEDEGGRHPAPETMRRRTLPRSRRRSAAGPPHRNLLSASIHGDENLTSNVHLANKSLSRLASPQDDAATPAPLQAGSVAAPAGPCGRRRSHRPRHRGGRGEGEAGADRGRGGVCGRRRPAGPAAAPAGAGRPTPRGRAHAASGSARSRRIRCAVSRRAGAARDRGRGAGLTCTATIRPGAPATTTTRSAR</sequence>
<feature type="compositionally biased region" description="Basic and acidic residues" evidence="1">
    <location>
        <begin position="156"/>
        <end position="168"/>
    </location>
</feature>
<feature type="compositionally biased region" description="Basic residues" evidence="1">
    <location>
        <begin position="74"/>
        <end position="84"/>
    </location>
</feature>
<reference evidence="2" key="2">
    <citation type="submission" date="2021-08" db="EMBL/GenBank/DDBJ databases">
        <authorList>
            <person name="Tani A."/>
            <person name="Ola A."/>
            <person name="Ogura Y."/>
            <person name="Katsura K."/>
            <person name="Hayashi T."/>
        </authorList>
    </citation>
    <scope>NUCLEOTIDE SEQUENCE</scope>
    <source>
        <strain evidence="2">KCTC 52305</strain>
    </source>
</reference>
<feature type="compositionally biased region" description="Basic residues" evidence="1">
    <location>
        <begin position="144"/>
        <end position="155"/>
    </location>
</feature>
<keyword evidence="3" id="KW-1185">Reference proteome</keyword>